<sequence>MCAEHRAWGRSPQTRSAATKMHAGSWSSLSSLSLASSKHICWVMVHVLWRGSPAERIICEPASRAGFLDQNSVQRWYQIRVTASRNCSVPRIASMLGGLFGSGL</sequence>
<evidence type="ECO:0000313" key="3">
    <source>
        <dbReference type="Proteomes" id="UP001610563"/>
    </source>
</evidence>
<proteinExistence type="predicted"/>
<organism evidence="2 3">
    <name type="scientific">Aspergillus keveii</name>
    <dbReference type="NCBI Taxonomy" id="714993"/>
    <lineage>
        <taxon>Eukaryota</taxon>
        <taxon>Fungi</taxon>
        <taxon>Dikarya</taxon>
        <taxon>Ascomycota</taxon>
        <taxon>Pezizomycotina</taxon>
        <taxon>Eurotiomycetes</taxon>
        <taxon>Eurotiomycetidae</taxon>
        <taxon>Eurotiales</taxon>
        <taxon>Aspergillaceae</taxon>
        <taxon>Aspergillus</taxon>
        <taxon>Aspergillus subgen. Nidulantes</taxon>
    </lineage>
</organism>
<accession>A0ABR4G231</accession>
<protein>
    <submittedName>
        <fullName evidence="2">Uncharacterized protein</fullName>
    </submittedName>
</protein>
<keyword evidence="3" id="KW-1185">Reference proteome</keyword>
<name>A0ABR4G231_9EURO</name>
<evidence type="ECO:0000313" key="2">
    <source>
        <dbReference type="EMBL" id="KAL2793091.1"/>
    </source>
</evidence>
<dbReference type="Proteomes" id="UP001610563">
    <property type="component" value="Unassembled WGS sequence"/>
</dbReference>
<comment type="caution">
    <text evidence="2">The sequence shown here is derived from an EMBL/GenBank/DDBJ whole genome shotgun (WGS) entry which is preliminary data.</text>
</comment>
<dbReference type="EMBL" id="JBFTWV010000062">
    <property type="protein sequence ID" value="KAL2793091.1"/>
    <property type="molecule type" value="Genomic_DNA"/>
</dbReference>
<feature type="region of interest" description="Disordered" evidence="1">
    <location>
        <begin position="1"/>
        <end position="21"/>
    </location>
</feature>
<evidence type="ECO:0000256" key="1">
    <source>
        <dbReference type="SAM" id="MobiDB-lite"/>
    </source>
</evidence>
<gene>
    <name evidence="2" type="ORF">BJX66DRAFT_306648</name>
</gene>
<reference evidence="2 3" key="1">
    <citation type="submission" date="2024-07" db="EMBL/GenBank/DDBJ databases">
        <title>Section-level genome sequencing and comparative genomics of Aspergillus sections Usti and Cavernicolus.</title>
        <authorList>
            <consortium name="Lawrence Berkeley National Laboratory"/>
            <person name="Nybo J.L."/>
            <person name="Vesth T.C."/>
            <person name="Theobald S."/>
            <person name="Frisvad J.C."/>
            <person name="Larsen T.O."/>
            <person name="Kjaerboelling I."/>
            <person name="Rothschild-Mancinelli K."/>
            <person name="Lyhne E.K."/>
            <person name="Kogle M.E."/>
            <person name="Barry K."/>
            <person name="Clum A."/>
            <person name="Na H."/>
            <person name="Ledsgaard L."/>
            <person name="Lin J."/>
            <person name="Lipzen A."/>
            <person name="Kuo A."/>
            <person name="Riley R."/>
            <person name="Mondo S."/>
            <person name="Labutti K."/>
            <person name="Haridas S."/>
            <person name="Pangalinan J."/>
            <person name="Salamov A.A."/>
            <person name="Simmons B.A."/>
            <person name="Magnuson J.K."/>
            <person name="Chen J."/>
            <person name="Drula E."/>
            <person name="Henrissat B."/>
            <person name="Wiebenga A."/>
            <person name="Lubbers R.J."/>
            <person name="Gomes A.C."/>
            <person name="Makela M.R."/>
            <person name="Stajich J."/>
            <person name="Grigoriev I.V."/>
            <person name="Mortensen U.H."/>
            <person name="De Vries R.P."/>
            <person name="Baker S.E."/>
            <person name="Andersen M.R."/>
        </authorList>
    </citation>
    <scope>NUCLEOTIDE SEQUENCE [LARGE SCALE GENOMIC DNA]</scope>
    <source>
        <strain evidence="2 3">CBS 209.92</strain>
    </source>
</reference>